<dbReference type="OrthoDB" id="74201at2759"/>
<comment type="similarity">
    <text evidence="1">Belongs to the actin family.</text>
</comment>
<evidence type="ECO:0000256" key="1">
    <source>
        <dbReference type="RuleBase" id="RU000487"/>
    </source>
</evidence>
<organism evidence="2 3">
    <name type="scientific">Asterophora parasitica</name>
    <dbReference type="NCBI Taxonomy" id="117018"/>
    <lineage>
        <taxon>Eukaryota</taxon>
        <taxon>Fungi</taxon>
        <taxon>Dikarya</taxon>
        <taxon>Basidiomycota</taxon>
        <taxon>Agaricomycotina</taxon>
        <taxon>Agaricomycetes</taxon>
        <taxon>Agaricomycetidae</taxon>
        <taxon>Agaricales</taxon>
        <taxon>Tricholomatineae</taxon>
        <taxon>Lyophyllaceae</taxon>
        <taxon>Asterophora</taxon>
    </lineage>
</organism>
<reference evidence="2" key="1">
    <citation type="submission" date="2020-07" db="EMBL/GenBank/DDBJ databases">
        <authorList>
            <person name="Nieuwenhuis M."/>
            <person name="Van De Peppel L.J.J."/>
        </authorList>
    </citation>
    <scope>NUCLEOTIDE SEQUENCE</scope>
    <source>
        <strain evidence="2">AP01</strain>
        <tissue evidence="2">Mycelium</tissue>
    </source>
</reference>
<comment type="caution">
    <text evidence="2">The sequence shown here is derived from an EMBL/GenBank/DDBJ whole genome shotgun (WGS) entry which is preliminary data.</text>
</comment>
<dbReference type="AlphaFoldDB" id="A0A9P7KFV3"/>
<dbReference type="SMART" id="SM00268">
    <property type="entry name" value="ACTIN"/>
    <property type="match status" value="1"/>
</dbReference>
<reference evidence="2" key="2">
    <citation type="submission" date="2021-10" db="EMBL/GenBank/DDBJ databases">
        <title>Phylogenomics reveals ancestral predisposition of the termite-cultivated fungus Termitomyces towards a domesticated lifestyle.</title>
        <authorList>
            <person name="Auxier B."/>
            <person name="Grum-Grzhimaylo A."/>
            <person name="Cardenas M.E."/>
            <person name="Lodge J.D."/>
            <person name="Laessoe T."/>
            <person name="Pedersen O."/>
            <person name="Smith M.E."/>
            <person name="Kuyper T.W."/>
            <person name="Franco-Molano E.A."/>
            <person name="Baroni T.J."/>
            <person name="Aanen D.K."/>
        </authorList>
    </citation>
    <scope>NUCLEOTIDE SEQUENCE</scope>
    <source>
        <strain evidence="2">AP01</strain>
        <tissue evidence="2">Mycelium</tissue>
    </source>
</reference>
<name>A0A9P7KFV3_9AGAR</name>
<sequence length="507" mass="55423">MSFRDSNVAVIETGRTHIRAGLGLHDLLKTPTVEFPARVGLRRNASGEHLNKAQQPIAPGETDVKKRIGSSSRVSSFPQHLEPNASVNDYLVGTALDEALAAGQDVTISWPFADADVHDWTQAEAIWKYVLFNQLQRRRVQNESPVLLSLFPGLARDTYERACQIFFERFNAAGLAIIERPVAQIYAANSLDGVVVDIDEEKTDITPISEGFPLNHARTTIPLGTRDCQNYLAHILKSNQSVVSALSPAENPLDPEALHAILLDLVKQLWTDGHVKVPSDGETVLVEDEGVTDIAAVVMAGKEKAIIENQIKKKATAKASAAEQARAREIEALDLLTVQFREHSLTLGKERHRLCEPLFDPTLLKGLPGSLPVANAVRPLPLQEAVGLVIGQTDIDQRASLWAGLFLTGHLTRHVRGIGIALQSRAAPFVVNAELLTEVQPRYVRVLNMPEYYAEYRDTGNGLACFLGSSITAKIIFNDNGGKSFVSKADYTARGPHAIIEMTPALL</sequence>
<dbReference type="Proteomes" id="UP000775547">
    <property type="component" value="Unassembled WGS sequence"/>
</dbReference>
<dbReference type="EMBL" id="JABCKV010000006">
    <property type="protein sequence ID" value="KAG5647894.1"/>
    <property type="molecule type" value="Genomic_DNA"/>
</dbReference>
<protein>
    <recommendedName>
        <fullName evidence="4">Actin-related protein</fullName>
    </recommendedName>
</protein>
<keyword evidence="3" id="KW-1185">Reference proteome</keyword>
<accession>A0A9P7KFV3</accession>
<dbReference type="InterPro" id="IPR043129">
    <property type="entry name" value="ATPase_NBD"/>
</dbReference>
<dbReference type="Pfam" id="PF00022">
    <property type="entry name" value="Actin"/>
    <property type="match status" value="1"/>
</dbReference>
<evidence type="ECO:0008006" key="4">
    <source>
        <dbReference type="Google" id="ProtNLM"/>
    </source>
</evidence>
<dbReference type="InterPro" id="IPR004000">
    <property type="entry name" value="Actin"/>
</dbReference>
<gene>
    <name evidence="2" type="ORF">DXG03_007818</name>
</gene>
<dbReference type="SUPFAM" id="SSF53067">
    <property type="entry name" value="Actin-like ATPase domain"/>
    <property type="match status" value="2"/>
</dbReference>
<dbReference type="PANTHER" id="PTHR11937">
    <property type="entry name" value="ACTIN"/>
    <property type="match status" value="1"/>
</dbReference>
<dbReference type="Gene3D" id="3.30.420.40">
    <property type="match status" value="3"/>
</dbReference>
<evidence type="ECO:0000313" key="3">
    <source>
        <dbReference type="Proteomes" id="UP000775547"/>
    </source>
</evidence>
<dbReference type="CDD" id="cd10208">
    <property type="entry name" value="ASKHA_NBD_ScArp9-like"/>
    <property type="match status" value="1"/>
</dbReference>
<proteinExistence type="inferred from homology"/>
<evidence type="ECO:0000313" key="2">
    <source>
        <dbReference type="EMBL" id="KAG5647894.1"/>
    </source>
</evidence>